<comment type="similarity">
    <text evidence="1">Belongs to the pyrroline-5-carboxylate reductase family.</text>
</comment>
<dbReference type="Gene3D" id="1.10.3730.10">
    <property type="entry name" value="ProC C-terminal domain-like"/>
    <property type="match status" value="1"/>
</dbReference>
<dbReference type="InterPro" id="IPR000304">
    <property type="entry name" value="Pyrroline-COOH_reductase"/>
</dbReference>
<evidence type="ECO:0000313" key="5">
    <source>
        <dbReference type="Proteomes" id="UP001254257"/>
    </source>
</evidence>
<dbReference type="SUPFAM" id="SSF51735">
    <property type="entry name" value="NAD(P)-binding Rossmann-fold domains"/>
    <property type="match status" value="1"/>
</dbReference>
<organism evidence="4 5">
    <name type="scientific">Bosea rubneri</name>
    <dbReference type="NCBI Taxonomy" id="3075434"/>
    <lineage>
        <taxon>Bacteria</taxon>
        <taxon>Pseudomonadati</taxon>
        <taxon>Pseudomonadota</taxon>
        <taxon>Alphaproteobacteria</taxon>
        <taxon>Hyphomicrobiales</taxon>
        <taxon>Boseaceae</taxon>
        <taxon>Bosea</taxon>
    </lineage>
</organism>
<dbReference type="PIRSF" id="PIRSF000193">
    <property type="entry name" value="Pyrrol-5-carb_rd"/>
    <property type="match status" value="1"/>
</dbReference>
<reference evidence="4 5" key="1">
    <citation type="submission" date="2023-09" db="EMBL/GenBank/DDBJ databases">
        <title>Whole genome shotgun sequencing (WGS) of Bosea sp. ZW T0_25, isolated from stored onions (Allium cepa).</title>
        <authorList>
            <person name="Stoll D.A."/>
            <person name="Huch M."/>
        </authorList>
    </citation>
    <scope>NUCLEOTIDE SEQUENCE [LARGE SCALE GENOMIC DNA]</scope>
    <source>
        <strain evidence="4 5">ZW T0_25</strain>
    </source>
</reference>
<feature type="domain" description="Pyrroline-5-carboxylate reductase dimerisation" evidence="3">
    <location>
        <begin position="162"/>
        <end position="248"/>
    </location>
</feature>
<comment type="caution">
    <text evidence="4">The sequence shown here is derived from an EMBL/GenBank/DDBJ whole genome shotgun (WGS) entry which is preliminary data.</text>
</comment>
<dbReference type="Gene3D" id="3.40.50.720">
    <property type="entry name" value="NAD(P)-binding Rossmann-like Domain"/>
    <property type="match status" value="1"/>
</dbReference>
<keyword evidence="5" id="KW-1185">Reference proteome</keyword>
<dbReference type="Pfam" id="PF14748">
    <property type="entry name" value="P5CR_dimer"/>
    <property type="match status" value="1"/>
</dbReference>
<name>A0ABU3SEW3_9HYPH</name>
<dbReference type="RefSeq" id="WP_316020692.1">
    <property type="nucleotide sequence ID" value="NZ_JAWDID010000053.1"/>
</dbReference>
<dbReference type="InterPro" id="IPR029036">
    <property type="entry name" value="P5CR_dimer"/>
</dbReference>
<dbReference type="PANTHER" id="PTHR11645:SF13">
    <property type="entry name" value="PYRROLINE-5-CARBOXYLATE REDUCTASE CATALYTIC N-TERMINAL DOMAIN-CONTAINING PROTEIN"/>
    <property type="match status" value="1"/>
</dbReference>
<dbReference type="Proteomes" id="UP001254257">
    <property type="component" value="Unassembled WGS sequence"/>
</dbReference>
<protein>
    <submittedName>
        <fullName evidence="4">NAD(P)-binding domain-containing protein</fullName>
    </submittedName>
</protein>
<evidence type="ECO:0000259" key="2">
    <source>
        <dbReference type="Pfam" id="PF03807"/>
    </source>
</evidence>
<dbReference type="InterPro" id="IPR008927">
    <property type="entry name" value="6-PGluconate_DH-like_C_sf"/>
</dbReference>
<dbReference type="PANTHER" id="PTHR11645">
    <property type="entry name" value="PYRROLINE-5-CARBOXYLATE REDUCTASE"/>
    <property type="match status" value="1"/>
</dbReference>
<evidence type="ECO:0000256" key="1">
    <source>
        <dbReference type="ARBA" id="ARBA00005525"/>
    </source>
</evidence>
<accession>A0ABU3SEW3</accession>
<dbReference type="Pfam" id="PF03807">
    <property type="entry name" value="F420_oxidored"/>
    <property type="match status" value="1"/>
</dbReference>
<gene>
    <name evidence="4" type="ORF">RKE40_23850</name>
</gene>
<sequence>MTRIGFLGVGHLAQEIIDGLLRSGQPASELILSSRGYGPKLAARHGIDLATDNLQLVAAADIVLLATRPRDAVAAVAGLGWRSGQILISACAGVQLKELRAAAAPAEVVRIMPLTASSLGASPTTLYPDLPELRPLLGRLGSVIPLSHEAEFETATVSAAIYGWAQMLIGLGSDWSVAHGMQPDAARRLAAETFVAAGRMIAERPETGEALLQSLVTPGGITECGLKVLAAEGVEAGWNRACDAVLAKLTDGAPVDRGA</sequence>
<dbReference type="InterPro" id="IPR028939">
    <property type="entry name" value="P5C_Rdtase_cat_N"/>
</dbReference>
<evidence type="ECO:0000313" key="4">
    <source>
        <dbReference type="EMBL" id="MDU0342942.1"/>
    </source>
</evidence>
<feature type="domain" description="Pyrroline-5-carboxylate reductase catalytic N-terminal" evidence="2">
    <location>
        <begin position="3"/>
        <end position="93"/>
    </location>
</feature>
<proteinExistence type="inferred from homology"/>
<dbReference type="EMBL" id="JAWDID010000053">
    <property type="protein sequence ID" value="MDU0342942.1"/>
    <property type="molecule type" value="Genomic_DNA"/>
</dbReference>
<dbReference type="SUPFAM" id="SSF48179">
    <property type="entry name" value="6-phosphogluconate dehydrogenase C-terminal domain-like"/>
    <property type="match status" value="1"/>
</dbReference>
<evidence type="ECO:0000259" key="3">
    <source>
        <dbReference type="Pfam" id="PF14748"/>
    </source>
</evidence>
<dbReference type="InterPro" id="IPR036291">
    <property type="entry name" value="NAD(P)-bd_dom_sf"/>
</dbReference>